<keyword evidence="3" id="KW-1185">Reference proteome</keyword>
<dbReference type="HOGENOM" id="CLU_046840_2_0_0"/>
<dbReference type="Pfam" id="PF03577">
    <property type="entry name" value="Peptidase_C69"/>
    <property type="match status" value="1"/>
</dbReference>
<dbReference type="PATRIC" id="fig|688269.3.peg.1712"/>
<dbReference type="STRING" id="688269.Theth_1665"/>
<dbReference type="EMBL" id="CP002351">
    <property type="protein sequence ID" value="AEH51712.1"/>
    <property type="molecule type" value="Genomic_DNA"/>
</dbReference>
<keyword evidence="1" id="KW-0378">Hydrolase</keyword>
<evidence type="ECO:0000256" key="1">
    <source>
        <dbReference type="RuleBase" id="RU364089"/>
    </source>
</evidence>
<dbReference type="GO" id="GO:0016805">
    <property type="term" value="F:dipeptidase activity"/>
    <property type="evidence" value="ECO:0007669"/>
    <property type="project" value="UniProtKB-KW"/>
</dbReference>
<name>F7YVP7_9THEM</name>
<dbReference type="AlphaFoldDB" id="F7YVP7"/>
<gene>
    <name evidence="2" type="ORF">Theth_1665</name>
</gene>
<dbReference type="PANTHER" id="PTHR12994:SF17">
    <property type="entry name" value="LD30995P"/>
    <property type="match status" value="1"/>
</dbReference>
<dbReference type="InterPro" id="IPR005322">
    <property type="entry name" value="Peptidase_C69"/>
</dbReference>
<dbReference type="eggNOG" id="COG4690">
    <property type="taxonomic scope" value="Bacteria"/>
</dbReference>
<protein>
    <recommendedName>
        <fullName evidence="1">Dipeptidase</fullName>
        <ecNumber evidence="1">3.4.-.-</ecNumber>
    </recommendedName>
</protein>
<dbReference type="KEGG" id="tta:Theth_1665"/>
<dbReference type="RefSeq" id="WP_013932920.1">
    <property type="nucleotide sequence ID" value="NC_015707.1"/>
</dbReference>
<dbReference type="EC" id="3.4.-.-" evidence="1"/>
<dbReference type="Proteomes" id="UP000006804">
    <property type="component" value="Chromosome"/>
</dbReference>
<reference evidence="2 3" key="1">
    <citation type="submission" date="2010-11" db="EMBL/GenBank/DDBJ databases">
        <title>The complete genome of Thermotoga thermarum DSM 5069.</title>
        <authorList>
            <consortium name="US DOE Joint Genome Institute (JGI-PGF)"/>
            <person name="Lucas S."/>
            <person name="Copeland A."/>
            <person name="Lapidus A."/>
            <person name="Bruce D."/>
            <person name="Goodwin L."/>
            <person name="Pitluck S."/>
            <person name="Kyrpides N."/>
            <person name="Mavromatis K."/>
            <person name="Ivanova N."/>
            <person name="Zeytun A."/>
            <person name="Brettin T."/>
            <person name="Detter J.C."/>
            <person name="Tapia R."/>
            <person name="Han C."/>
            <person name="Land M."/>
            <person name="Hauser L."/>
            <person name="Markowitz V."/>
            <person name="Cheng J.-F."/>
            <person name="Hugenholtz P."/>
            <person name="Woyke T."/>
            <person name="Wu D."/>
            <person name="Spring S."/>
            <person name="Schroeder M."/>
            <person name="Brambilla E."/>
            <person name="Klenk H.-P."/>
            <person name="Eisen J.A."/>
        </authorList>
    </citation>
    <scope>NUCLEOTIDE SEQUENCE [LARGE SCALE GENOMIC DNA]</scope>
    <source>
        <strain evidence="2 3">DSM 5069</strain>
    </source>
</reference>
<keyword evidence="1" id="KW-0645">Protease</keyword>
<comment type="similarity">
    <text evidence="1">Belongs to the peptidase C69 family.</text>
</comment>
<dbReference type="Gene3D" id="3.60.60.10">
    <property type="entry name" value="Penicillin V Acylase, Chain A"/>
    <property type="match status" value="1"/>
</dbReference>
<dbReference type="GO" id="GO:0006508">
    <property type="term" value="P:proteolysis"/>
    <property type="evidence" value="ECO:0007669"/>
    <property type="project" value="UniProtKB-KW"/>
</dbReference>
<dbReference type="PANTHER" id="PTHR12994">
    <property type="entry name" value="SECERNIN"/>
    <property type="match status" value="1"/>
</dbReference>
<comment type="catalytic activity">
    <reaction evidence="1">
        <text>an L-aminoacyl-L-amino acid + H2O = 2 an L-alpha-amino acid</text>
        <dbReference type="Rhea" id="RHEA:48940"/>
        <dbReference type="ChEBI" id="CHEBI:15377"/>
        <dbReference type="ChEBI" id="CHEBI:59869"/>
        <dbReference type="ChEBI" id="CHEBI:77460"/>
    </reaction>
</comment>
<keyword evidence="1" id="KW-0224">Dipeptidase</keyword>
<dbReference type="OrthoDB" id="9764088at2"/>
<organism evidence="2 3">
    <name type="scientific">Pseudothermotoga thermarum DSM 5069</name>
    <dbReference type="NCBI Taxonomy" id="688269"/>
    <lineage>
        <taxon>Bacteria</taxon>
        <taxon>Thermotogati</taxon>
        <taxon>Thermotogota</taxon>
        <taxon>Thermotogae</taxon>
        <taxon>Thermotogales</taxon>
        <taxon>Thermotogaceae</taxon>
        <taxon>Pseudothermotoga</taxon>
    </lineage>
</organism>
<sequence>MCDTLVALKNSTKNGSVIFAKNSDREKDEPHVIVYVPRKRHPKGSKLKCTYIEIEQVEETYECILFKPSWIWGAEMGVNEYGVVIGNEAVFTIEKQGPDALLGMDILRIALERSKNALEAVKVCIKMLEIYGQGGKCGYTKNLRYHNSFLIADFNSAYVLETAGKFWTVKKVQDVWSISNSLSLRDDYDFSSFTHNSDLEPLSKPSQKVDFKLRFENKLITAIAQGDFRRKITFEFLKQNQGTLTIEDFMKILCHHYNLKSLNFFNGSMKNICMHHGSLISSETTGSMIVELKDGNIEIWATGSPLPCLSVYKPIWFVGKELLWKEEEQKEAIIYWIKEREKIYRALKDSREREKYIKNKDELEKQLLMKAKTALTDEERLNVMKMAWEK</sequence>
<dbReference type="GO" id="GO:0070004">
    <property type="term" value="F:cysteine-type exopeptidase activity"/>
    <property type="evidence" value="ECO:0007669"/>
    <property type="project" value="InterPro"/>
</dbReference>
<proteinExistence type="inferred from homology"/>
<evidence type="ECO:0000313" key="3">
    <source>
        <dbReference type="Proteomes" id="UP000006804"/>
    </source>
</evidence>
<accession>F7YVP7</accession>
<evidence type="ECO:0000313" key="2">
    <source>
        <dbReference type="EMBL" id="AEH51712.1"/>
    </source>
</evidence>